<dbReference type="Pfam" id="PF13639">
    <property type="entry name" value="zf-RING_2"/>
    <property type="match status" value="1"/>
</dbReference>
<dbReference type="GO" id="GO:0008270">
    <property type="term" value="F:zinc ion binding"/>
    <property type="evidence" value="ECO:0007669"/>
    <property type="project" value="UniProtKB-KW"/>
</dbReference>
<dbReference type="SMART" id="SM00184">
    <property type="entry name" value="RING"/>
    <property type="match status" value="1"/>
</dbReference>
<dbReference type="EMBL" id="CM002926">
    <property type="protein sequence ID" value="KGN50675.1"/>
    <property type="molecule type" value="Genomic_DNA"/>
</dbReference>
<dbReference type="InterPro" id="IPR013083">
    <property type="entry name" value="Znf_RING/FYVE/PHD"/>
</dbReference>
<keyword evidence="5" id="KW-1185">Reference proteome</keyword>
<evidence type="ECO:0000259" key="3">
    <source>
        <dbReference type="PROSITE" id="PS50089"/>
    </source>
</evidence>
<name>A0A0A0KLZ2_CUCSA</name>
<keyword evidence="2" id="KW-1133">Transmembrane helix</keyword>
<dbReference type="Gramene" id="KGN50675">
    <property type="protein sequence ID" value="KGN50675"/>
    <property type="gene ID" value="Csa_5G210015"/>
</dbReference>
<dbReference type="OMA" id="CHRYNDR"/>
<evidence type="ECO:0000256" key="1">
    <source>
        <dbReference type="PROSITE-ProRule" id="PRU00175"/>
    </source>
</evidence>
<proteinExistence type="predicted"/>
<dbReference type="eggNOG" id="KOG0800">
    <property type="taxonomic scope" value="Eukaryota"/>
</dbReference>
<sequence>MATSQVPPSVPWHFTELDDRLFQIRGRTFFFVAVLFAVILLVTFIFLYARWVCRFHQLTTFSAPLPVHRLPSSPPQQGLGATTIISLPITLYKPPAAKEDAPGAAANDAGECSICLGVFEDGEKVKILPPCRHCYHSECVDRWLRSHSSCPLCRVSLCIDPSNNLEMV</sequence>
<dbReference type="UniPathway" id="UPA00143"/>
<dbReference type="CDD" id="cd16461">
    <property type="entry name" value="RING-H2_EL5-like"/>
    <property type="match status" value="1"/>
</dbReference>
<dbReference type="PANTHER" id="PTHR45676:SF41">
    <property type="entry name" value="RING-H2 FINGER PROTEIN ATL66"/>
    <property type="match status" value="1"/>
</dbReference>
<reference evidence="4 5" key="1">
    <citation type="journal article" date="2009" name="Nat. Genet.">
        <title>The genome of the cucumber, Cucumis sativus L.</title>
        <authorList>
            <person name="Huang S."/>
            <person name="Li R."/>
            <person name="Zhang Z."/>
            <person name="Li L."/>
            <person name="Gu X."/>
            <person name="Fan W."/>
            <person name="Lucas W.J."/>
            <person name="Wang X."/>
            <person name="Xie B."/>
            <person name="Ni P."/>
            <person name="Ren Y."/>
            <person name="Zhu H."/>
            <person name="Li J."/>
            <person name="Lin K."/>
            <person name="Jin W."/>
            <person name="Fei Z."/>
            <person name="Li G."/>
            <person name="Staub J."/>
            <person name="Kilian A."/>
            <person name="van der Vossen E.A."/>
            <person name="Wu Y."/>
            <person name="Guo J."/>
            <person name="He J."/>
            <person name="Jia Z."/>
            <person name="Ren Y."/>
            <person name="Tian G."/>
            <person name="Lu Y."/>
            <person name="Ruan J."/>
            <person name="Qian W."/>
            <person name="Wang M."/>
            <person name="Huang Q."/>
            <person name="Li B."/>
            <person name="Xuan Z."/>
            <person name="Cao J."/>
            <person name="Asan"/>
            <person name="Wu Z."/>
            <person name="Zhang J."/>
            <person name="Cai Q."/>
            <person name="Bai Y."/>
            <person name="Zhao B."/>
            <person name="Han Y."/>
            <person name="Li Y."/>
            <person name="Li X."/>
            <person name="Wang S."/>
            <person name="Shi Q."/>
            <person name="Liu S."/>
            <person name="Cho W.K."/>
            <person name="Kim J.Y."/>
            <person name="Xu Y."/>
            <person name="Heller-Uszynska K."/>
            <person name="Miao H."/>
            <person name="Cheng Z."/>
            <person name="Zhang S."/>
            <person name="Wu J."/>
            <person name="Yang Y."/>
            <person name="Kang H."/>
            <person name="Li M."/>
            <person name="Liang H."/>
            <person name="Ren X."/>
            <person name="Shi Z."/>
            <person name="Wen M."/>
            <person name="Jian M."/>
            <person name="Yang H."/>
            <person name="Zhang G."/>
            <person name="Yang Z."/>
            <person name="Chen R."/>
            <person name="Liu S."/>
            <person name="Li J."/>
            <person name="Ma L."/>
            <person name="Liu H."/>
            <person name="Zhou Y."/>
            <person name="Zhao J."/>
            <person name="Fang X."/>
            <person name="Li G."/>
            <person name="Fang L."/>
            <person name="Li Y."/>
            <person name="Liu D."/>
            <person name="Zheng H."/>
            <person name="Zhang Y."/>
            <person name="Qin N."/>
            <person name="Li Z."/>
            <person name="Yang G."/>
            <person name="Yang S."/>
            <person name="Bolund L."/>
            <person name="Kristiansen K."/>
            <person name="Zheng H."/>
            <person name="Li S."/>
            <person name="Zhang X."/>
            <person name="Yang H."/>
            <person name="Wang J."/>
            <person name="Sun R."/>
            <person name="Zhang B."/>
            <person name="Jiang S."/>
            <person name="Wang J."/>
            <person name="Du Y."/>
            <person name="Li S."/>
        </authorList>
    </citation>
    <scope>NUCLEOTIDE SEQUENCE [LARGE SCALE GENOMIC DNA]</scope>
    <source>
        <strain evidence="5">cv. 9930</strain>
    </source>
</reference>
<dbReference type="PANTHER" id="PTHR45676">
    <property type="entry name" value="RING-H2 FINGER PROTEIN ATL51-RELATED"/>
    <property type="match status" value="1"/>
</dbReference>
<evidence type="ECO:0000256" key="2">
    <source>
        <dbReference type="SAM" id="Phobius"/>
    </source>
</evidence>
<feature type="domain" description="RING-type" evidence="3">
    <location>
        <begin position="112"/>
        <end position="154"/>
    </location>
</feature>
<protein>
    <recommendedName>
        <fullName evidence="3">RING-type domain-containing protein</fullName>
    </recommendedName>
</protein>
<dbReference type="SUPFAM" id="SSF57850">
    <property type="entry name" value="RING/U-box"/>
    <property type="match status" value="1"/>
</dbReference>
<accession>A0A0A0KLZ2</accession>
<keyword evidence="1" id="KW-0863">Zinc-finger</keyword>
<evidence type="ECO:0000313" key="5">
    <source>
        <dbReference type="Proteomes" id="UP000029981"/>
    </source>
</evidence>
<reference evidence="4 5" key="4">
    <citation type="journal article" date="2011" name="BMC Genomics">
        <title>RNA-Seq improves annotation of protein-coding genes in the cucumber genome.</title>
        <authorList>
            <person name="Li Z."/>
            <person name="Zhang Z."/>
            <person name="Yan P."/>
            <person name="Huang S."/>
            <person name="Fei Z."/>
            <person name="Lin K."/>
        </authorList>
    </citation>
    <scope>NUCLEOTIDE SEQUENCE [LARGE SCALE GENOMIC DNA]</scope>
    <source>
        <strain evidence="5">cv. 9930</strain>
    </source>
</reference>
<reference evidence="4 5" key="3">
    <citation type="journal article" date="2010" name="BMC Genomics">
        <title>Transcriptome sequencing and comparative analysis of cucumber flowers with different sex types.</title>
        <authorList>
            <person name="Guo S."/>
            <person name="Zheng Y."/>
            <person name="Joung J.G."/>
            <person name="Liu S."/>
            <person name="Zhang Z."/>
            <person name="Crasta O.R."/>
            <person name="Sobral B.W."/>
            <person name="Xu Y."/>
            <person name="Huang S."/>
            <person name="Fei Z."/>
        </authorList>
    </citation>
    <scope>NUCLEOTIDE SEQUENCE [LARGE SCALE GENOMIC DNA]</scope>
    <source>
        <strain evidence="5">cv. 9930</strain>
    </source>
</reference>
<dbReference type="AlphaFoldDB" id="A0A0A0KLZ2"/>
<organism evidence="4 5">
    <name type="scientific">Cucumis sativus</name>
    <name type="common">Cucumber</name>
    <dbReference type="NCBI Taxonomy" id="3659"/>
    <lineage>
        <taxon>Eukaryota</taxon>
        <taxon>Viridiplantae</taxon>
        <taxon>Streptophyta</taxon>
        <taxon>Embryophyta</taxon>
        <taxon>Tracheophyta</taxon>
        <taxon>Spermatophyta</taxon>
        <taxon>Magnoliopsida</taxon>
        <taxon>eudicotyledons</taxon>
        <taxon>Gunneridae</taxon>
        <taxon>Pentapetalae</taxon>
        <taxon>rosids</taxon>
        <taxon>fabids</taxon>
        <taxon>Cucurbitales</taxon>
        <taxon>Cucurbitaceae</taxon>
        <taxon>Benincaseae</taxon>
        <taxon>Cucumis</taxon>
    </lineage>
</organism>
<dbReference type="GO" id="GO:0016567">
    <property type="term" value="P:protein ubiquitination"/>
    <property type="evidence" value="ECO:0000318"/>
    <property type="project" value="GO_Central"/>
</dbReference>
<reference evidence="4 5" key="2">
    <citation type="journal article" date="2009" name="PLoS ONE">
        <title>An integrated genetic and cytogenetic map of the cucumber genome.</title>
        <authorList>
            <person name="Ren Y."/>
            <person name="Zhang Z."/>
            <person name="Liu J."/>
            <person name="Staub J.E."/>
            <person name="Han Y."/>
            <person name="Cheng Z."/>
            <person name="Li X."/>
            <person name="Lu J."/>
            <person name="Miao H."/>
            <person name="Kang H."/>
            <person name="Xie B."/>
            <person name="Gu X."/>
            <person name="Wang X."/>
            <person name="Du Y."/>
            <person name="Jin W."/>
            <person name="Huang S."/>
        </authorList>
    </citation>
    <scope>NUCLEOTIDE SEQUENCE [LARGE SCALE GENOMIC DNA]</scope>
    <source>
        <strain evidence="5">cv. 9930</strain>
    </source>
</reference>
<keyword evidence="2" id="KW-0472">Membrane</keyword>
<dbReference type="Gene3D" id="3.30.40.10">
    <property type="entry name" value="Zinc/RING finger domain, C3HC4 (zinc finger)"/>
    <property type="match status" value="1"/>
</dbReference>
<keyword evidence="1" id="KW-0479">Metal-binding</keyword>
<keyword evidence="2" id="KW-0812">Transmembrane</keyword>
<dbReference type="InterPro" id="IPR001841">
    <property type="entry name" value="Znf_RING"/>
</dbReference>
<gene>
    <name evidence="4" type="ORF">Csa_5G210015</name>
</gene>
<dbReference type="OrthoDB" id="8062037at2759"/>
<keyword evidence="1" id="KW-0862">Zinc</keyword>
<dbReference type="PROSITE" id="PS50089">
    <property type="entry name" value="ZF_RING_2"/>
    <property type="match status" value="1"/>
</dbReference>
<evidence type="ECO:0000313" key="4">
    <source>
        <dbReference type="EMBL" id="KGN50675.1"/>
    </source>
</evidence>
<dbReference type="Proteomes" id="UP000029981">
    <property type="component" value="Chromosome 5"/>
</dbReference>
<feature type="transmembrane region" description="Helical" evidence="2">
    <location>
        <begin position="29"/>
        <end position="49"/>
    </location>
</feature>